<dbReference type="InterPro" id="IPR006603">
    <property type="entry name" value="PQ-loop_rpt"/>
</dbReference>
<evidence type="ECO:0000256" key="4">
    <source>
        <dbReference type="ARBA" id="ARBA00022737"/>
    </source>
</evidence>
<protein>
    <recommendedName>
        <fullName evidence="8">Mannose-P-dolichol utilization defect 1 protein homolog</fullName>
    </recommendedName>
</protein>
<evidence type="ECO:0000256" key="7">
    <source>
        <dbReference type="ARBA" id="ARBA00038475"/>
    </source>
</evidence>
<dbReference type="EMBL" id="MU001816">
    <property type="protein sequence ID" value="KAF2797025.1"/>
    <property type="molecule type" value="Genomic_DNA"/>
</dbReference>
<keyword evidence="3 8" id="KW-0812">Transmembrane</keyword>
<keyword evidence="5 8" id="KW-1133">Transmembrane helix</keyword>
<dbReference type="Pfam" id="PF04193">
    <property type="entry name" value="PQ-loop"/>
    <property type="match status" value="2"/>
</dbReference>
<feature type="compositionally biased region" description="Basic residues" evidence="9">
    <location>
        <begin position="255"/>
        <end position="266"/>
    </location>
</feature>
<evidence type="ECO:0000256" key="10">
    <source>
        <dbReference type="SAM" id="Phobius"/>
    </source>
</evidence>
<dbReference type="PANTHER" id="PTHR12226:SF2">
    <property type="entry name" value="MANNOSE-P-DOLICHOL UTILIZATION DEFECT 1 PROTEIN"/>
    <property type="match status" value="1"/>
</dbReference>
<evidence type="ECO:0000256" key="8">
    <source>
        <dbReference type="PIRNR" id="PIRNR023381"/>
    </source>
</evidence>
<dbReference type="SMART" id="SM00679">
    <property type="entry name" value="CTNS"/>
    <property type="match status" value="2"/>
</dbReference>
<keyword evidence="2" id="KW-0813">Transport</keyword>
<accession>A0A6A6XM79</accession>
<gene>
    <name evidence="11" type="ORF">K505DRAFT_299117</name>
</gene>
<evidence type="ECO:0000313" key="11">
    <source>
        <dbReference type="EMBL" id="KAF2797025.1"/>
    </source>
</evidence>
<keyword evidence="4" id="KW-0677">Repeat</keyword>
<feature type="region of interest" description="Disordered" evidence="9">
    <location>
        <begin position="255"/>
        <end position="298"/>
    </location>
</feature>
<comment type="similarity">
    <text evidence="7 8">Belongs to the MPDU1 (TC 2.A.43.3) family.</text>
</comment>
<dbReference type="InterPro" id="IPR016817">
    <property type="entry name" value="MannP-dilichol_defect-1"/>
</dbReference>
<evidence type="ECO:0000256" key="2">
    <source>
        <dbReference type="ARBA" id="ARBA00022448"/>
    </source>
</evidence>
<dbReference type="GO" id="GO:0016020">
    <property type="term" value="C:membrane"/>
    <property type="evidence" value="ECO:0007669"/>
    <property type="project" value="UniProtKB-SubCell"/>
</dbReference>
<keyword evidence="6 8" id="KW-0472">Membrane</keyword>
<evidence type="ECO:0000256" key="5">
    <source>
        <dbReference type="ARBA" id="ARBA00022989"/>
    </source>
</evidence>
<reference evidence="11" key="1">
    <citation type="journal article" date="2020" name="Stud. Mycol.">
        <title>101 Dothideomycetes genomes: a test case for predicting lifestyles and emergence of pathogens.</title>
        <authorList>
            <person name="Haridas S."/>
            <person name="Albert R."/>
            <person name="Binder M."/>
            <person name="Bloem J."/>
            <person name="Labutti K."/>
            <person name="Salamov A."/>
            <person name="Andreopoulos B."/>
            <person name="Baker S."/>
            <person name="Barry K."/>
            <person name="Bills G."/>
            <person name="Bluhm B."/>
            <person name="Cannon C."/>
            <person name="Castanera R."/>
            <person name="Culley D."/>
            <person name="Daum C."/>
            <person name="Ezra D."/>
            <person name="Gonzalez J."/>
            <person name="Henrissat B."/>
            <person name="Kuo A."/>
            <person name="Liang C."/>
            <person name="Lipzen A."/>
            <person name="Lutzoni F."/>
            <person name="Magnuson J."/>
            <person name="Mondo S."/>
            <person name="Nolan M."/>
            <person name="Ohm R."/>
            <person name="Pangilinan J."/>
            <person name="Park H.-J."/>
            <person name="Ramirez L."/>
            <person name="Alfaro M."/>
            <person name="Sun H."/>
            <person name="Tritt A."/>
            <person name="Yoshinaga Y."/>
            <person name="Zwiers L.-H."/>
            <person name="Turgeon B."/>
            <person name="Goodwin S."/>
            <person name="Spatafora J."/>
            <person name="Crous P."/>
            <person name="Grigoriev I."/>
        </authorList>
    </citation>
    <scope>NUCLEOTIDE SEQUENCE</scope>
    <source>
        <strain evidence="11">CBS 109.77</strain>
    </source>
</reference>
<evidence type="ECO:0000256" key="6">
    <source>
        <dbReference type="ARBA" id="ARBA00023136"/>
    </source>
</evidence>
<dbReference type="Gene3D" id="1.20.1280.290">
    <property type="match status" value="2"/>
</dbReference>
<dbReference type="AlphaFoldDB" id="A0A6A6XM79"/>
<evidence type="ECO:0000313" key="12">
    <source>
        <dbReference type="Proteomes" id="UP000799757"/>
    </source>
</evidence>
<evidence type="ECO:0000256" key="3">
    <source>
        <dbReference type="ARBA" id="ARBA00022692"/>
    </source>
</evidence>
<name>A0A6A6XM79_9PLEO</name>
<comment type="subcellular location">
    <subcellularLocation>
        <location evidence="1 8">Membrane</location>
        <topology evidence="1 8">Multi-pass membrane protein</topology>
    </subcellularLocation>
</comment>
<dbReference type="PIRSF" id="PIRSF023381">
    <property type="entry name" value="MannP-dilichol_defect-1p"/>
    <property type="match status" value="1"/>
</dbReference>
<keyword evidence="12" id="KW-1185">Reference proteome</keyword>
<organism evidence="11 12">
    <name type="scientific">Melanomma pulvis-pyrius CBS 109.77</name>
    <dbReference type="NCBI Taxonomy" id="1314802"/>
    <lineage>
        <taxon>Eukaryota</taxon>
        <taxon>Fungi</taxon>
        <taxon>Dikarya</taxon>
        <taxon>Ascomycota</taxon>
        <taxon>Pezizomycotina</taxon>
        <taxon>Dothideomycetes</taxon>
        <taxon>Pleosporomycetidae</taxon>
        <taxon>Pleosporales</taxon>
        <taxon>Melanommataceae</taxon>
        <taxon>Melanomma</taxon>
    </lineage>
</organism>
<evidence type="ECO:0000256" key="9">
    <source>
        <dbReference type="SAM" id="MobiDB-lite"/>
    </source>
</evidence>
<feature type="transmembrane region" description="Helical" evidence="10">
    <location>
        <begin position="223"/>
        <end position="246"/>
    </location>
</feature>
<proteinExistence type="inferred from homology"/>
<dbReference type="Proteomes" id="UP000799757">
    <property type="component" value="Unassembled WGS sequence"/>
</dbReference>
<dbReference type="OrthoDB" id="271506at2759"/>
<sequence length="298" mass="31873">MESIRSTLQPLTHNLPAPITETGRTLLGPYCYKTLILDIDPFTAPDCVKLAISKGLGIGIIGASSIVKIPQLVKLIKSESADGISFLSYLLESSSYLISLGYNIRHGFPFSTYGETALILVQNVVISSLVLGYSGKQSWIGVWVGALAMAGATLYREDIVDVKMLAWLQAAAGVLGVASKVPQIATIWSQGGTGQLSAFAVINYLLGSLSRIFTTLQEVPDPLILYGFIAGFALNAVLFIQVLWYWNSPATKTKVSKTKNKNKKLNKSIEAEKQGAGSGSGNNSTKAAAKSPSTRRRG</sequence>
<dbReference type="PANTHER" id="PTHR12226">
    <property type="entry name" value="MANNOSE-P-DOLICHOL UTILIZATION DEFECT 1 LEC35 -RELATED"/>
    <property type="match status" value="1"/>
</dbReference>
<evidence type="ECO:0000256" key="1">
    <source>
        <dbReference type="ARBA" id="ARBA00004141"/>
    </source>
</evidence>